<evidence type="ECO:0000313" key="2">
    <source>
        <dbReference type="Proteomes" id="UP000003824"/>
    </source>
</evidence>
<evidence type="ECO:0000313" key="1">
    <source>
        <dbReference type="EMBL" id="EFE67423.2"/>
    </source>
</evidence>
<proteinExistence type="predicted"/>
<gene>
    <name evidence="1" type="ORF">SSFG_02672</name>
</gene>
<sequence length="69" mass="7248">MADAEVMSVVSGMLAEADSIDGVGVLRHDATAKVYRGVRTDAAFFSHKACCSPRRIGRAVAAVRAIEIA</sequence>
<accession>D6A0K2</accession>
<dbReference type="RefSeq" id="WP_004984021.1">
    <property type="nucleotide sequence ID" value="NZ_DS999641.1"/>
</dbReference>
<dbReference type="EMBL" id="DS999641">
    <property type="protein sequence ID" value="EFE67423.2"/>
    <property type="molecule type" value="Genomic_DNA"/>
</dbReference>
<protein>
    <submittedName>
        <fullName evidence="1">Predicted protein</fullName>
    </submittedName>
</protein>
<dbReference type="AlphaFoldDB" id="D6A0K2"/>
<name>D6A0K2_STRV1</name>
<organism evidence="1 2">
    <name type="scientific">Streptomyces viridosporus (strain ATCC 14672 / DSM 40746 / JCM 4963 / KCTC 9882 / NRRL B-12104 / FH 1290)</name>
    <name type="common">Streptomyces ghanaensis</name>
    <dbReference type="NCBI Taxonomy" id="566461"/>
    <lineage>
        <taxon>Bacteria</taxon>
        <taxon>Bacillati</taxon>
        <taxon>Actinomycetota</taxon>
        <taxon>Actinomycetes</taxon>
        <taxon>Kitasatosporales</taxon>
        <taxon>Streptomycetaceae</taxon>
        <taxon>Streptomyces</taxon>
    </lineage>
</organism>
<reference evidence="2" key="1">
    <citation type="submission" date="2008-12" db="EMBL/GenBank/DDBJ databases">
        <title>Annotation of Streptomyces ghanaensis ATCC 14672.</title>
        <authorList>
            <consortium name="The Broad Institute Genome Sequencing Platform"/>
            <consortium name="Broad Institute Microbial Sequencing Center"/>
            <person name="Fischbach M."/>
            <person name="Ward D."/>
            <person name="Young S."/>
            <person name="Kodira C.D."/>
            <person name="Zeng Q."/>
            <person name="Koehrsen M."/>
            <person name="Godfrey P."/>
            <person name="Alvarado L."/>
            <person name="Berlin A.M."/>
            <person name="Borenstein D."/>
            <person name="Chen Z."/>
            <person name="Engels R."/>
            <person name="Freedman E."/>
            <person name="Gellesch M."/>
            <person name="Goldberg J."/>
            <person name="Griggs A."/>
            <person name="Gujja S."/>
            <person name="Heiman D.I."/>
            <person name="Hepburn T.A."/>
            <person name="Howarth C."/>
            <person name="Jen D."/>
            <person name="Larson L."/>
            <person name="Lewis B."/>
            <person name="Mehta T."/>
            <person name="Park D."/>
            <person name="Pearson M."/>
            <person name="Roberts A."/>
            <person name="Saif S."/>
            <person name="Shea T.D."/>
            <person name="Shenoy N."/>
            <person name="Sisk P."/>
            <person name="Stolte C."/>
            <person name="Sykes S.N."/>
            <person name="Walk T."/>
            <person name="White J."/>
            <person name="Yandava C."/>
            <person name="Straight P."/>
            <person name="Clardy J."/>
            <person name="Hung D."/>
            <person name="Kolter R."/>
            <person name="Mekalanos J."/>
            <person name="Walker S."/>
            <person name="Walsh C.T."/>
            <person name="Wieland B.L.C."/>
            <person name="Ilzarbe M."/>
            <person name="Galagan J."/>
            <person name="Nusbaum C."/>
            <person name="Birren B."/>
        </authorList>
    </citation>
    <scope>NUCLEOTIDE SEQUENCE [LARGE SCALE GENOMIC DNA]</scope>
    <source>
        <strain evidence="2">ATCC 14672 / DSM 40746 / JCM 4963 / KCTC 9882 / NRRL B-12104 / FH 1290</strain>
    </source>
</reference>
<dbReference type="Proteomes" id="UP000003824">
    <property type="component" value="Unassembled WGS sequence"/>
</dbReference>